<dbReference type="EMBL" id="BAABJP010000010">
    <property type="protein sequence ID" value="GAA5156173.1"/>
    <property type="molecule type" value="Genomic_DNA"/>
</dbReference>
<evidence type="ECO:0000259" key="5">
    <source>
        <dbReference type="Pfam" id="PF18313"/>
    </source>
</evidence>
<dbReference type="PANTHER" id="PTHR18919:SF139">
    <property type="entry name" value="THIOLASE-LIKE PROTEIN TYPE 1 ADDITIONAL C-TERMINAL DOMAIN-CONTAINING PROTEIN"/>
    <property type="match status" value="1"/>
</dbReference>
<evidence type="ECO:0000256" key="2">
    <source>
        <dbReference type="ARBA" id="ARBA00022679"/>
    </source>
</evidence>
<feature type="region of interest" description="Disordered" evidence="4">
    <location>
        <begin position="140"/>
        <end position="163"/>
    </location>
</feature>
<protein>
    <submittedName>
        <fullName evidence="6">Acetyl-CoA acetyltransferase</fullName>
    </submittedName>
</protein>
<accession>A0ABP9Q4N2</accession>
<dbReference type="Proteomes" id="UP001428817">
    <property type="component" value="Unassembled WGS sequence"/>
</dbReference>
<dbReference type="SUPFAM" id="SSF53901">
    <property type="entry name" value="Thiolase-like"/>
    <property type="match status" value="1"/>
</dbReference>
<evidence type="ECO:0000256" key="1">
    <source>
        <dbReference type="ARBA" id="ARBA00010982"/>
    </source>
</evidence>
<keyword evidence="3" id="KW-0012">Acyltransferase</keyword>
<reference evidence="7" key="1">
    <citation type="journal article" date="2019" name="Int. J. Syst. Evol. Microbiol.">
        <title>The Global Catalogue of Microorganisms (GCM) 10K type strain sequencing project: providing services to taxonomists for standard genome sequencing and annotation.</title>
        <authorList>
            <consortium name="The Broad Institute Genomics Platform"/>
            <consortium name="The Broad Institute Genome Sequencing Center for Infectious Disease"/>
            <person name="Wu L."/>
            <person name="Ma J."/>
        </authorList>
    </citation>
    <scope>NUCLEOTIDE SEQUENCE [LARGE SCALE GENOMIC DNA]</scope>
    <source>
        <strain evidence="7">JCM 18303</strain>
    </source>
</reference>
<keyword evidence="2" id="KW-0808">Transferase</keyword>
<dbReference type="PANTHER" id="PTHR18919">
    <property type="entry name" value="ACETYL-COA C-ACYLTRANSFERASE"/>
    <property type="match status" value="1"/>
</dbReference>
<evidence type="ECO:0000313" key="6">
    <source>
        <dbReference type="EMBL" id="GAA5156173.1"/>
    </source>
</evidence>
<name>A0ABP9Q4N2_9PSEU</name>
<sequence length="496" mass="52420">MPGLCETAEVGLDPRTPVIVGVGQVNVAEPPAPEPLELLVSAARSAAADAGGATNGERLLAGLDAIRLVPSLTRHYPDPAALLAERIGADPRHRGITSVSGHQPQALVNLTSAQIARGELDAALIGGAEAWRTRNAYKRAGERPQWSTQDDSARPTERFGEDKPFFGPAEVAAGVSRPTDIYPIFETALRSKLGRSSAEHHKRVTELWAEFARVAVDNPYAVLREGYTAARIGTPGPDNRMINYPYPKLMNSNSSVDQAAVLLLCSVERARALGLPEERWVFPVSGAGANDTDTPGARHELAASPAIRHAGAAALRLAGITPDQLDIVDLYSCFPSAVQVSAAELGLPPGRPLTITGGLTFAGGPWCNYPAHAIATMAGLVRERPESYALVTGNGGMLTKHAIGVYAGRPNAAGYRVEDAQPLVAAEPTRRSAPEDYRGRAVVEGYTVAHDRDGRPTGAMIAALTPAGDRAWFARDDAETLARALTGELDNAEVTV</sequence>
<keyword evidence="7" id="KW-1185">Reference proteome</keyword>
<comment type="caution">
    <text evidence="6">The sequence shown here is derived from an EMBL/GenBank/DDBJ whole genome shotgun (WGS) entry which is preliminary data.</text>
</comment>
<dbReference type="Gene3D" id="3.40.47.10">
    <property type="match status" value="1"/>
</dbReference>
<gene>
    <name evidence="6" type="ORF">GCM10023321_31360</name>
</gene>
<evidence type="ECO:0000256" key="4">
    <source>
        <dbReference type="SAM" id="MobiDB-lite"/>
    </source>
</evidence>
<proteinExistence type="inferred from homology"/>
<dbReference type="InterPro" id="IPR040771">
    <property type="entry name" value="TLP1_add_C"/>
</dbReference>
<comment type="similarity">
    <text evidence="1">Belongs to the thiolase-like superfamily. Thiolase family.</text>
</comment>
<dbReference type="Pfam" id="PF18313">
    <property type="entry name" value="TLP1_add_C"/>
    <property type="match status" value="1"/>
</dbReference>
<feature type="domain" description="Thiolase-like protein type 1 additional C-terminal" evidence="5">
    <location>
        <begin position="421"/>
        <end position="493"/>
    </location>
</feature>
<dbReference type="Gene3D" id="2.40.50.840">
    <property type="match status" value="1"/>
</dbReference>
<dbReference type="InterPro" id="IPR016039">
    <property type="entry name" value="Thiolase-like"/>
</dbReference>
<evidence type="ECO:0000313" key="7">
    <source>
        <dbReference type="Proteomes" id="UP001428817"/>
    </source>
</evidence>
<feature type="compositionally biased region" description="Basic and acidic residues" evidence="4">
    <location>
        <begin position="151"/>
        <end position="163"/>
    </location>
</feature>
<evidence type="ECO:0000256" key="3">
    <source>
        <dbReference type="ARBA" id="ARBA00023315"/>
    </source>
</evidence>
<organism evidence="6 7">
    <name type="scientific">Pseudonocardia eucalypti</name>
    <dbReference type="NCBI Taxonomy" id="648755"/>
    <lineage>
        <taxon>Bacteria</taxon>
        <taxon>Bacillati</taxon>
        <taxon>Actinomycetota</taxon>
        <taxon>Actinomycetes</taxon>
        <taxon>Pseudonocardiales</taxon>
        <taxon>Pseudonocardiaceae</taxon>
        <taxon>Pseudonocardia</taxon>
    </lineage>
</organism>